<gene>
    <name evidence="1" type="ORF">H9848_08245</name>
</gene>
<reference evidence="1" key="2">
    <citation type="submission" date="2021-04" db="EMBL/GenBank/DDBJ databases">
        <authorList>
            <person name="Gilroy R."/>
        </authorList>
    </citation>
    <scope>NUCLEOTIDE SEQUENCE</scope>
    <source>
        <strain evidence="1">ChiHecec2B26-12326</strain>
    </source>
</reference>
<name>A0A9D1XSC0_9BACT</name>
<dbReference type="AlphaFoldDB" id="A0A9D1XSC0"/>
<dbReference type="Pfam" id="PF07396">
    <property type="entry name" value="Porin_O_P"/>
    <property type="match status" value="1"/>
</dbReference>
<reference evidence="1" key="1">
    <citation type="journal article" date="2021" name="PeerJ">
        <title>Extensive microbial diversity within the chicken gut microbiome revealed by metagenomics and culture.</title>
        <authorList>
            <person name="Gilroy R."/>
            <person name="Ravi A."/>
            <person name="Getino M."/>
            <person name="Pursley I."/>
            <person name="Horton D.L."/>
            <person name="Alikhan N.F."/>
            <person name="Baker D."/>
            <person name="Gharbi K."/>
            <person name="Hall N."/>
            <person name="Watson M."/>
            <person name="Adriaenssens E.M."/>
            <person name="Foster-Nyarko E."/>
            <person name="Jarju S."/>
            <person name="Secka A."/>
            <person name="Antonio M."/>
            <person name="Oren A."/>
            <person name="Chaudhuri R.R."/>
            <person name="La Ragione R."/>
            <person name="Hildebrand F."/>
            <person name="Pallen M.J."/>
        </authorList>
    </citation>
    <scope>NUCLEOTIDE SEQUENCE</scope>
    <source>
        <strain evidence="1">ChiHecec2B26-12326</strain>
    </source>
</reference>
<comment type="caution">
    <text evidence="1">The sequence shown here is derived from an EMBL/GenBank/DDBJ whole genome shotgun (WGS) entry which is preliminary data.</text>
</comment>
<dbReference type="Proteomes" id="UP000823847">
    <property type="component" value="Unassembled WGS sequence"/>
</dbReference>
<evidence type="ECO:0000313" key="2">
    <source>
        <dbReference type="Proteomes" id="UP000823847"/>
    </source>
</evidence>
<dbReference type="InterPro" id="IPR010870">
    <property type="entry name" value="Porin_O/P"/>
</dbReference>
<organism evidence="1 2">
    <name type="scientific">Candidatus Parabacteroides intestinigallinarum</name>
    <dbReference type="NCBI Taxonomy" id="2838722"/>
    <lineage>
        <taxon>Bacteria</taxon>
        <taxon>Pseudomonadati</taxon>
        <taxon>Bacteroidota</taxon>
        <taxon>Bacteroidia</taxon>
        <taxon>Bacteroidales</taxon>
        <taxon>Tannerellaceae</taxon>
        <taxon>Parabacteroides</taxon>
    </lineage>
</organism>
<dbReference type="InterPro" id="IPR023614">
    <property type="entry name" value="Porin_dom_sf"/>
</dbReference>
<evidence type="ECO:0000313" key="1">
    <source>
        <dbReference type="EMBL" id="HIX86579.1"/>
    </source>
</evidence>
<sequence length="425" mass="48355">MNLRNISLAILLLFCGHTYVAAQGDLMRKITLLTNDSTLEYEAIQDPELLERLRNMPNIEVGKGLTFQPQNNLYKMTIRFRMQNLLALGFDKDFSLNDTEARVKRLRLRFDGYIFSPKLLYSIQLGFTSYDAKTLPNGNMNIVRDAMIYYMPNATWNIGFGQTKIKANRARVNSSSALQFVDRSIVNSEFNLDRDFGFFGEYYKALAGDFNISAKGSITLGEGRNWSTGDNAGFAYTGRLELYPFGRFKSLGDVTEGDFEREQTVKVLVAGAYSYNDKTTRLQGQNGAIIPSGETRNLHAYFVDFILKYQGFAFYTDFMGRATDRPLFAGAPETCVYTGNGLNVQTSYLFPKNWEVALRNSTLFPDKEVRPIIGYKHYNQTTVAVTKYLIGHSLKIQADASYNHKSEALDPYNRWELRFQVELGL</sequence>
<protein>
    <submittedName>
        <fullName evidence="1">OprO/OprP family phosphate-selective porin</fullName>
    </submittedName>
</protein>
<dbReference type="EMBL" id="DXEN01000063">
    <property type="protein sequence ID" value="HIX86579.1"/>
    <property type="molecule type" value="Genomic_DNA"/>
</dbReference>
<dbReference type="Gene3D" id="2.40.160.10">
    <property type="entry name" value="Porin"/>
    <property type="match status" value="1"/>
</dbReference>
<accession>A0A9D1XSC0</accession>
<proteinExistence type="predicted"/>